<feature type="transmembrane region" description="Helical" evidence="1">
    <location>
        <begin position="149"/>
        <end position="166"/>
    </location>
</feature>
<feature type="transmembrane region" description="Helical" evidence="1">
    <location>
        <begin position="173"/>
        <end position="194"/>
    </location>
</feature>
<dbReference type="PANTHER" id="PTHR37305:SF1">
    <property type="entry name" value="MEMBRANE PROTEIN"/>
    <property type="match status" value="1"/>
</dbReference>
<dbReference type="AlphaFoldDB" id="A0A9W3X839"/>
<gene>
    <name evidence="2" type="ORF">BTI247_16630</name>
</gene>
<feature type="transmembrane region" description="Helical" evidence="1">
    <location>
        <begin position="57"/>
        <end position="76"/>
    </location>
</feature>
<feature type="transmembrane region" description="Helical" evidence="1">
    <location>
        <begin position="96"/>
        <end position="129"/>
    </location>
</feature>
<proteinExistence type="predicted"/>
<accession>A0A9W3X839</accession>
<name>A0A9W3X839_BACTU</name>
<dbReference type="RefSeq" id="WP_069355281.1">
    <property type="nucleotide sequence ID" value="NZ_CP015250.1"/>
</dbReference>
<keyword evidence="1" id="KW-1133">Transmembrane helix</keyword>
<evidence type="ECO:0000313" key="3">
    <source>
        <dbReference type="Proteomes" id="UP000192743"/>
    </source>
</evidence>
<dbReference type="EMBL" id="CP015250">
    <property type="protein sequence ID" value="AOM10068.1"/>
    <property type="molecule type" value="Genomic_DNA"/>
</dbReference>
<feature type="transmembrane region" description="Helical" evidence="1">
    <location>
        <begin position="20"/>
        <end position="37"/>
    </location>
</feature>
<sequence length="259" mass="28909">MFKLIQNEFLKLHAKKGMYILMGVIAALEILGTLAMLKWGKGDEFKGSYLDYANSEIGLIVLFTTIFGITLAARTLTDEFQKGTIKQLLIRPRKRLAVLFSKYITVLLAMLFIVLAGMLIAMIIGGIVMDGSKTELTLGIVMKSTLYQLLSPFFFATLAFFLANVFRKSVLPLIITMFLFFLQGAINMVLIMFAKGVAKFVVFNHLDLRAYDSNKLINGGMEPTFTEFTFTTSLLLVAAYFVVLLVASSALFQKRDVLS</sequence>
<keyword evidence="1" id="KW-0812">Transmembrane</keyword>
<protein>
    <submittedName>
        <fullName evidence="2">ABC transporter, permease protein</fullName>
    </submittedName>
</protein>
<dbReference type="Pfam" id="PF12730">
    <property type="entry name" value="ABC2_membrane_4"/>
    <property type="match status" value="1"/>
</dbReference>
<reference evidence="2 3" key="1">
    <citation type="submission" date="2016-02" db="EMBL/GenBank/DDBJ databases">
        <title>Comparative analysis of three nematocidal Bacillus thuringiensis strains.</title>
        <authorList>
            <person name="Hollensteiner J."/>
            <person name="Kloesener M."/>
            <person name="Bunk B."/>
            <person name="Sproeer C."/>
            <person name="Rosenstiel P."/>
            <person name="Schulte-Iserlohe R."/>
            <person name="Schulenburg H."/>
            <person name="Liesegang H."/>
        </authorList>
    </citation>
    <scope>NUCLEOTIDE SEQUENCE [LARGE SCALE GENOMIC DNA]</scope>
    <source>
        <strain evidence="2 3">Bt18247</strain>
    </source>
</reference>
<evidence type="ECO:0000256" key="1">
    <source>
        <dbReference type="SAM" id="Phobius"/>
    </source>
</evidence>
<dbReference type="Proteomes" id="UP000192743">
    <property type="component" value="Chromosome"/>
</dbReference>
<organism evidence="2 3">
    <name type="scientific">Bacillus thuringiensis Bt18247</name>
    <dbReference type="NCBI Taxonomy" id="1423143"/>
    <lineage>
        <taxon>Bacteria</taxon>
        <taxon>Bacillati</taxon>
        <taxon>Bacillota</taxon>
        <taxon>Bacilli</taxon>
        <taxon>Bacillales</taxon>
        <taxon>Bacillaceae</taxon>
        <taxon>Bacillus</taxon>
        <taxon>Bacillus cereus group</taxon>
    </lineage>
</organism>
<feature type="transmembrane region" description="Helical" evidence="1">
    <location>
        <begin position="228"/>
        <end position="252"/>
    </location>
</feature>
<dbReference type="PANTHER" id="PTHR37305">
    <property type="entry name" value="INTEGRAL MEMBRANE PROTEIN-RELATED"/>
    <property type="match status" value="1"/>
</dbReference>
<keyword evidence="1" id="KW-0472">Membrane</keyword>
<evidence type="ECO:0000313" key="2">
    <source>
        <dbReference type="EMBL" id="AOM10068.1"/>
    </source>
</evidence>